<reference evidence="1" key="1">
    <citation type="submission" date="2020-08" db="EMBL/GenBank/DDBJ databases">
        <title>Genome public.</title>
        <authorList>
            <person name="Liu C."/>
            <person name="Sun Q."/>
        </authorList>
    </citation>
    <scope>NUCLEOTIDE SEQUENCE</scope>
    <source>
        <strain evidence="1">NSJ-53</strain>
    </source>
</reference>
<evidence type="ECO:0000313" key="2">
    <source>
        <dbReference type="Proteomes" id="UP000623172"/>
    </source>
</evidence>
<keyword evidence="2" id="KW-1185">Reference proteome</keyword>
<organism evidence="1 2">
    <name type="scientific">Gehongia tenuis</name>
    <dbReference type="NCBI Taxonomy" id="2763655"/>
    <lineage>
        <taxon>Bacteria</taxon>
        <taxon>Bacillati</taxon>
        <taxon>Bacillota</taxon>
        <taxon>Clostridia</taxon>
        <taxon>Christensenellales</taxon>
        <taxon>Christensenellaceae</taxon>
        <taxon>Gehongia</taxon>
    </lineage>
</organism>
<dbReference type="Proteomes" id="UP000623172">
    <property type="component" value="Unassembled WGS sequence"/>
</dbReference>
<dbReference type="Pfam" id="PF07873">
    <property type="entry name" value="YabP"/>
    <property type="match status" value="1"/>
</dbReference>
<dbReference type="AlphaFoldDB" id="A0A926D3K1"/>
<gene>
    <name evidence="1" type="ORF">H8696_03520</name>
</gene>
<sequence>MLDLPQITLIGRRQLYLENHKGIIEYTPEKIRVNTSQGTATILGREMVLQNMGAEDILVTGQVNHVDYDG</sequence>
<comment type="caution">
    <text evidence="1">The sequence shown here is derived from an EMBL/GenBank/DDBJ whole genome shotgun (WGS) entry which is preliminary data.</text>
</comment>
<dbReference type="InterPro" id="IPR022476">
    <property type="entry name" value="Spore_YabP/YqfC"/>
</dbReference>
<protein>
    <submittedName>
        <fullName evidence="1">YabP/YqfC family sporulation protein</fullName>
    </submittedName>
</protein>
<proteinExistence type="predicted"/>
<name>A0A926D3K1_9FIRM</name>
<accession>A0A926D3K1</accession>
<dbReference type="EMBL" id="JACRSR010000001">
    <property type="protein sequence ID" value="MBC8530911.1"/>
    <property type="molecule type" value="Genomic_DNA"/>
</dbReference>
<evidence type="ECO:0000313" key="1">
    <source>
        <dbReference type="EMBL" id="MBC8530911.1"/>
    </source>
</evidence>